<feature type="region of interest" description="Disordered" evidence="5">
    <location>
        <begin position="1"/>
        <end position="28"/>
    </location>
</feature>
<dbReference type="Gene3D" id="1.20.1200.10">
    <property type="entry name" value="Cobalamin adenosyltransferase-like"/>
    <property type="match status" value="1"/>
</dbReference>
<keyword evidence="2 4" id="KW-0547">Nucleotide-binding</keyword>
<organism evidence="7 8">
    <name type="scientific">Rhodovulum imhoffii</name>
    <dbReference type="NCBI Taxonomy" id="365340"/>
    <lineage>
        <taxon>Bacteria</taxon>
        <taxon>Pseudomonadati</taxon>
        <taxon>Pseudomonadota</taxon>
        <taxon>Alphaproteobacteria</taxon>
        <taxon>Rhodobacterales</taxon>
        <taxon>Paracoccaceae</taxon>
        <taxon>Rhodovulum</taxon>
    </lineage>
</organism>
<comment type="similarity">
    <text evidence="4">Belongs to the Cob(I)alamin adenosyltransferase family.</text>
</comment>
<dbReference type="Pfam" id="PF01923">
    <property type="entry name" value="Cob_adeno_trans"/>
    <property type="match status" value="1"/>
</dbReference>
<evidence type="ECO:0000256" key="5">
    <source>
        <dbReference type="SAM" id="MobiDB-lite"/>
    </source>
</evidence>
<dbReference type="InterPro" id="IPR029499">
    <property type="entry name" value="PduO-typ"/>
</dbReference>
<proteinExistence type="inferred from homology"/>
<feature type="compositionally biased region" description="Basic and acidic residues" evidence="5">
    <location>
        <begin position="8"/>
        <end position="17"/>
    </location>
</feature>
<evidence type="ECO:0000256" key="2">
    <source>
        <dbReference type="ARBA" id="ARBA00022741"/>
    </source>
</evidence>
<keyword evidence="3 4" id="KW-0067">ATP-binding</keyword>
<dbReference type="EMBL" id="QAAA01000003">
    <property type="protein sequence ID" value="PTN03254.1"/>
    <property type="molecule type" value="Genomic_DNA"/>
</dbReference>
<dbReference type="AlphaFoldDB" id="A0A2T5BUQ7"/>
<dbReference type="PANTHER" id="PTHR12213">
    <property type="entry name" value="CORRINOID ADENOSYLTRANSFERASE"/>
    <property type="match status" value="1"/>
</dbReference>
<comment type="caution">
    <text evidence="7">The sequence shown here is derived from an EMBL/GenBank/DDBJ whole genome shotgun (WGS) entry which is preliminary data.</text>
</comment>
<comment type="pathway">
    <text evidence="4">Cofactor biosynthesis; adenosylcobalamin biosynthesis; adenosylcobalamin from cob(II)yrinate a,c-diamide: step 2/7.</text>
</comment>
<evidence type="ECO:0000256" key="3">
    <source>
        <dbReference type="ARBA" id="ARBA00022840"/>
    </source>
</evidence>
<dbReference type="UniPathway" id="UPA00148">
    <property type="reaction ID" value="UER00233"/>
</dbReference>
<feature type="domain" description="Cobalamin adenosyltransferase-like" evidence="6">
    <location>
        <begin position="5"/>
        <end position="165"/>
    </location>
</feature>
<protein>
    <recommendedName>
        <fullName evidence="4">Corrinoid adenosyltransferase</fullName>
        <ecNumber evidence="4">2.5.1.17</ecNumber>
    </recommendedName>
    <alternativeName>
        <fullName evidence="4">Cob(II)alamin adenosyltransferase</fullName>
    </alternativeName>
    <alternativeName>
        <fullName evidence="4">Cob(II)yrinic acid a,c-diamide adenosyltransferase</fullName>
    </alternativeName>
    <alternativeName>
        <fullName evidence="4">Cobinamide/cobalamin adenosyltransferase</fullName>
    </alternativeName>
</protein>
<dbReference type="GO" id="GO:0005524">
    <property type="term" value="F:ATP binding"/>
    <property type="evidence" value="ECO:0007669"/>
    <property type="project" value="UniProtKB-UniRule"/>
</dbReference>
<evidence type="ECO:0000313" key="7">
    <source>
        <dbReference type="EMBL" id="PTN03254.1"/>
    </source>
</evidence>
<dbReference type="Proteomes" id="UP000243859">
    <property type="component" value="Unassembled WGS sequence"/>
</dbReference>
<evidence type="ECO:0000256" key="4">
    <source>
        <dbReference type="RuleBase" id="RU366026"/>
    </source>
</evidence>
<sequence length="182" mass="19514">MNGKIYTRRGDTGETRLGDGTPAPKHGTRMRAYGMVDEINAAIGLARLQADGAVDARLSAIQHDLFDLGADLHKDKADDRPLRITADQVARLETEIDAASADLPALQSFILPGGTPLAAHLHACCTVARRAECLTARLASEESVNPQALAYLNRLSDWLFVAARAANGSGAQDMLWRPAADR</sequence>
<comment type="catalytic activity">
    <reaction evidence="4">
        <text>2 cob(II)yrinate a,c diamide + reduced [electron-transfer flavoprotein] + 2 ATP = 2 adenosylcob(III)yrinate a,c-diamide + 2 triphosphate + oxidized [electron-transfer flavoprotein] + 3 H(+)</text>
        <dbReference type="Rhea" id="RHEA:11528"/>
        <dbReference type="Rhea" id="RHEA-COMP:10685"/>
        <dbReference type="Rhea" id="RHEA-COMP:10686"/>
        <dbReference type="ChEBI" id="CHEBI:15378"/>
        <dbReference type="ChEBI" id="CHEBI:18036"/>
        <dbReference type="ChEBI" id="CHEBI:30616"/>
        <dbReference type="ChEBI" id="CHEBI:57692"/>
        <dbReference type="ChEBI" id="CHEBI:58307"/>
        <dbReference type="ChEBI" id="CHEBI:58503"/>
        <dbReference type="ChEBI" id="CHEBI:58537"/>
        <dbReference type="EC" id="2.5.1.17"/>
    </reaction>
</comment>
<dbReference type="RefSeq" id="WP_107891104.1">
    <property type="nucleotide sequence ID" value="NZ_NHSI01000062.1"/>
</dbReference>
<name>A0A2T5BUQ7_9RHOB</name>
<keyword evidence="1 4" id="KW-0808">Transferase</keyword>
<dbReference type="PANTHER" id="PTHR12213:SF0">
    <property type="entry name" value="CORRINOID ADENOSYLTRANSFERASE MMAB"/>
    <property type="match status" value="1"/>
</dbReference>
<accession>A0A2T5BUQ7</accession>
<dbReference type="SUPFAM" id="SSF89028">
    <property type="entry name" value="Cobalamin adenosyltransferase-like"/>
    <property type="match status" value="1"/>
</dbReference>
<dbReference type="InterPro" id="IPR016030">
    <property type="entry name" value="CblAdoTrfase-like"/>
</dbReference>
<evidence type="ECO:0000259" key="6">
    <source>
        <dbReference type="Pfam" id="PF01923"/>
    </source>
</evidence>
<dbReference type="GO" id="GO:0009236">
    <property type="term" value="P:cobalamin biosynthetic process"/>
    <property type="evidence" value="ECO:0007669"/>
    <property type="project" value="UniProtKB-UniRule"/>
</dbReference>
<dbReference type="NCBIfam" id="TIGR00636">
    <property type="entry name" value="PduO_Nterm"/>
    <property type="match status" value="1"/>
</dbReference>
<keyword evidence="4" id="KW-0169">Cobalamin biosynthesis</keyword>
<gene>
    <name evidence="7" type="ORF">C8N32_10396</name>
</gene>
<reference evidence="7 8" key="1">
    <citation type="submission" date="2018-04" db="EMBL/GenBank/DDBJ databases">
        <title>Genomic Encyclopedia of Archaeal and Bacterial Type Strains, Phase II (KMG-II): from individual species to whole genera.</title>
        <authorList>
            <person name="Goeker M."/>
        </authorList>
    </citation>
    <scope>NUCLEOTIDE SEQUENCE [LARGE SCALE GENOMIC DNA]</scope>
    <source>
        <strain evidence="7 8">DSM 18064</strain>
    </source>
</reference>
<dbReference type="EC" id="2.5.1.17" evidence="4"/>
<evidence type="ECO:0000256" key="1">
    <source>
        <dbReference type="ARBA" id="ARBA00022679"/>
    </source>
</evidence>
<dbReference type="GO" id="GO:0008817">
    <property type="term" value="F:corrinoid adenosyltransferase activity"/>
    <property type="evidence" value="ECO:0007669"/>
    <property type="project" value="UniProtKB-UniRule"/>
</dbReference>
<keyword evidence="8" id="KW-1185">Reference proteome</keyword>
<dbReference type="InterPro" id="IPR036451">
    <property type="entry name" value="CblAdoTrfase-like_sf"/>
</dbReference>
<dbReference type="OrthoDB" id="9778896at2"/>
<comment type="catalytic activity">
    <reaction evidence="4">
        <text>2 cob(II)alamin + reduced [electron-transfer flavoprotein] + 2 ATP = 2 adenosylcob(III)alamin + 2 triphosphate + oxidized [electron-transfer flavoprotein] + 3 H(+)</text>
        <dbReference type="Rhea" id="RHEA:28671"/>
        <dbReference type="Rhea" id="RHEA-COMP:10685"/>
        <dbReference type="Rhea" id="RHEA-COMP:10686"/>
        <dbReference type="ChEBI" id="CHEBI:15378"/>
        <dbReference type="ChEBI" id="CHEBI:16304"/>
        <dbReference type="ChEBI" id="CHEBI:18036"/>
        <dbReference type="ChEBI" id="CHEBI:18408"/>
        <dbReference type="ChEBI" id="CHEBI:30616"/>
        <dbReference type="ChEBI" id="CHEBI:57692"/>
        <dbReference type="ChEBI" id="CHEBI:58307"/>
        <dbReference type="EC" id="2.5.1.17"/>
    </reaction>
</comment>
<evidence type="ECO:0000313" key="8">
    <source>
        <dbReference type="Proteomes" id="UP000243859"/>
    </source>
</evidence>